<evidence type="ECO:0000256" key="1">
    <source>
        <dbReference type="SAM" id="Phobius"/>
    </source>
</evidence>
<keyword evidence="1" id="KW-1133">Transmembrane helix</keyword>
<protein>
    <submittedName>
        <fullName evidence="2">Uncharacterized protein</fullName>
    </submittedName>
</protein>
<feature type="transmembrane region" description="Helical" evidence="1">
    <location>
        <begin position="21"/>
        <end position="39"/>
    </location>
</feature>
<keyword evidence="3" id="KW-1185">Reference proteome</keyword>
<accession>E3JDG0</accession>
<dbReference type="HOGENOM" id="CLU_2537655_0_0_11"/>
<keyword evidence="1" id="KW-0812">Transmembrane</keyword>
<gene>
    <name evidence="2" type="ordered locus">FraEuI1c_5608</name>
</gene>
<proteinExistence type="predicted"/>
<name>E3JDG0_PSEI1</name>
<evidence type="ECO:0000313" key="3">
    <source>
        <dbReference type="Proteomes" id="UP000002484"/>
    </source>
</evidence>
<reference evidence="2 3" key="1">
    <citation type="submission" date="2010-10" db="EMBL/GenBank/DDBJ databases">
        <title>Complete sequence of Frankia sp. EuI1c.</title>
        <authorList>
            <consortium name="US DOE Joint Genome Institute"/>
            <person name="Lucas S."/>
            <person name="Copeland A."/>
            <person name="Lapidus A."/>
            <person name="Cheng J.-F."/>
            <person name="Bruce D."/>
            <person name="Goodwin L."/>
            <person name="Pitluck S."/>
            <person name="Chertkov O."/>
            <person name="Detter J.C."/>
            <person name="Han C."/>
            <person name="Tapia R."/>
            <person name="Land M."/>
            <person name="Hauser L."/>
            <person name="Jeffries C."/>
            <person name="Kyrpides N."/>
            <person name="Ivanova N."/>
            <person name="Mikhailova N."/>
            <person name="Beauchemin N."/>
            <person name="Sen A."/>
            <person name="Sur S.A."/>
            <person name="Gtari M."/>
            <person name="Wall L."/>
            <person name="Tisa L."/>
            <person name="Woyke T."/>
        </authorList>
    </citation>
    <scope>NUCLEOTIDE SEQUENCE [LARGE SCALE GENOMIC DNA]</scope>
    <source>
        <strain evidence="3">DSM 45817 / CECT 9037 / EuI1c</strain>
    </source>
</reference>
<dbReference type="EMBL" id="CP002299">
    <property type="protein sequence ID" value="ADP83593.1"/>
    <property type="molecule type" value="Genomic_DNA"/>
</dbReference>
<dbReference type="InParanoid" id="E3JDG0"/>
<keyword evidence="1" id="KW-0472">Membrane</keyword>
<dbReference type="STRING" id="298654.FraEuI1c_5608"/>
<organism evidence="2 3">
    <name type="scientific">Pseudofrankia inefficax (strain DSM 45817 / CECT 9037 / DDB 130130 / EuI1c)</name>
    <name type="common">Frankia inefficax</name>
    <dbReference type="NCBI Taxonomy" id="298654"/>
    <lineage>
        <taxon>Bacteria</taxon>
        <taxon>Bacillati</taxon>
        <taxon>Actinomycetota</taxon>
        <taxon>Actinomycetes</taxon>
        <taxon>Frankiales</taxon>
        <taxon>Frankiaceae</taxon>
        <taxon>Pseudofrankia</taxon>
    </lineage>
</organism>
<evidence type="ECO:0000313" key="2">
    <source>
        <dbReference type="EMBL" id="ADP83593.1"/>
    </source>
</evidence>
<dbReference type="KEGG" id="fri:FraEuI1c_5608"/>
<dbReference type="RefSeq" id="WP_013426711.1">
    <property type="nucleotide sequence ID" value="NC_014666.1"/>
</dbReference>
<feature type="transmembrane region" description="Helical" evidence="1">
    <location>
        <begin position="51"/>
        <end position="70"/>
    </location>
</feature>
<sequence length="83" mass="8748" precursor="true">MSAILPLLGGLLLGRFAHLRLALGIQVAFYAAAAAALIATAPSHGASYTDGVLLSLVLAPLSALTFFIGWRWRRHAQRGAQHA</sequence>
<dbReference type="AlphaFoldDB" id="E3JDG0"/>
<dbReference type="Proteomes" id="UP000002484">
    <property type="component" value="Chromosome"/>
</dbReference>